<dbReference type="STRING" id="1382522.W6MG23"/>
<evidence type="ECO:0000256" key="1">
    <source>
        <dbReference type="SAM" id="MobiDB-lite"/>
    </source>
</evidence>
<dbReference type="Proteomes" id="UP000019384">
    <property type="component" value="Unassembled WGS sequence"/>
</dbReference>
<feature type="compositionally biased region" description="Polar residues" evidence="1">
    <location>
        <begin position="92"/>
        <end position="113"/>
    </location>
</feature>
<organism evidence="2 3">
    <name type="scientific">Kuraishia capsulata CBS 1993</name>
    <dbReference type="NCBI Taxonomy" id="1382522"/>
    <lineage>
        <taxon>Eukaryota</taxon>
        <taxon>Fungi</taxon>
        <taxon>Dikarya</taxon>
        <taxon>Ascomycota</taxon>
        <taxon>Saccharomycotina</taxon>
        <taxon>Pichiomycetes</taxon>
        <taxon>Pichiales</taxon>
        <taxon>Pichiaceae</taxon>
        <taxon>Kuraishia</taxon>
    </lineage>
</organism>
<protein>
    <submittedName>
        <fullName evidence="2">Uncharacterized protein</fullName>
    </submittedName>
</protein>
<dbReference type="Pfam" id="PF15411">
    <property type="entry name" value="PH_10"/>
    <property type="match status" value="1"/>
</dbReference>
<dbReference type="AlphaFoldDB" id="W6MG23"/>
<keyword evidence="3" id="KW-1185">Reference proteome</keyword>
<evidence type="ECO:0000313" key="3">
    <source>
        <dbReference type="Proteomes" id="UP000019384"/>
    </source>
</evidence>
<proteinExistence type="predicted"/>
<reference evidence="2" key="1">
    <citation type="submission" date="2013-12" db="EMBL/GenBank/DDBJ databases">
        <authorList>
            <person name="Genoscope - CEA"/>
        </authorList>
    </citation>
    <scope>NUCLEOTIDE SEQUENCE</scope>
    <source>
        <strain evidence="2">CBS 1993</strain>
    </source>
</reference>
<feature type="region of interest" description="Disordered" evidence="1">
    <location>
        <begin position="82"/>
        <end position="113"/>
    </location>
</feature>
<name>W6MG23_9ASCO</name>
<dbReference type="RefSeq" id="XP_022456400.1">
    <property type="nucleotide sequence ID" value="XM_022604876.1"/>
</dbReference>
<dbReference type="EMBL" id="HG793125">
    <property type="protein sequence ID" value="CDK24383.1"/>
    <property type="molecule type" value="Genomic_DNA"/>
</dbReference>
<gene>
    <name evidence="2" type="ORF">KUCA_T00000345001</name>
</gene>
<dbReference type="OrthoDB" id="299997at2759"/>
<evidence type="ECO:0000313" key="2">
    <source>
        <dbReference type="EMBL" id="CDK24383.1"/>
    </source>
</evidence>
<dbReference type="HOGENOM" id="CLU_402816_0_0_1"/>
<reference evidence="2" key="2">
    <citation type="submission" date="2014-02" db="EMBL/GenBank/DDBJ databases">
        <title>Complete DNA sequence of /Kuraishia capsulata/ illustrates novel genomic features among budding yeasts (/Saccharomycotina/).</title>
        <authorList>
            <person name="Morales L."/>
            <person name="Noel B."/>
            <person name="Porcel B."/>
            <person name="Marcet-Houben M."/>
            <person name="Hullo M-F."/>
            <person name="Sacerdot C."/>
            <person name="Tekaia F."/>
            <person name="Leh-Louis V."/>
            <person name="Despons L."/>
            <person name="Khanna V."/>
            <person name="Aury J-M."/>
            <person name="Barbe V."/>
            <person name="Couloux A."/>
            <person name="Labadie K."/>
            <person name="Pelletier E."/>
            <person name="Souciet J-L."/>
            <person name="Boekhout T."/>
            <person name="Gabaldon T."/>
            <person name="Wincker P."/>
            <person name="Dujon B."/>
        </authorList>
    </citation>
    <scope>NUCLEOTIDE SEQUENCE</scope>
    <source>
        <strain evidence="2">CBS 1993</strain>
    </source>
</reference>
<sequence>MTACCFCDENLGTLLEGESAVDLTCGDSAHWQCYLAMLTPHDLSDDGTIASVECLQCHSQTKCKPASRDDVARELLLGQVPLARFKTPDNPPQSRNQEFSDPRSISSANTSPMVHSSLPLLDLSLKSPPIPQTAFPQTAGTPESPILQDSLIPKVLFVPSKRKIQVDSVSPVELDCTLTVLGPRYERFNIPECGIGEILESFVNNLRFRVQDWRGVDVDDLGSLIIADRLKIGIDRSSFEFVDVYLFEKCILLIGEAQIDEEEGYYDEDEDDDESYEDDAALEVVGSIETALLSGCSHTQIYELTVHLSSVRLPELIIQTDSSLILKRWSRCLNRTIKGIATDMGPDQVTSNLWSSCSIPRLRNPSGTEASHVDSGPVVEAKVSLVVVVDPALASSRECLNISISSLKHGDMLGIVFVNRTVNTFYGMAPSDWEGWRDVVANCGSNYIRETKDGFENNFDTNLESCAYPDIVKNLERLAASSFAVEDLLCYRHGFRQVLFMTDKELPVIPGLEQLAEKYNLTFTNCYLKRNELTKQSISFGGASGQRLLWNLIVHRHISGDIGESIHLLISHMHKGTVSEMRCRLTAGVGVELVSMDGYVPEYGRSKALEVHANNLWDKFEQSFNARLRINVDQVDLSEGQGAVPLVEFVTRWCEDEFDDYMSTTTRVSVRLVTRSKDIPVPL</sequence>
<dbReference type="GeneID" id="34517788"/>
<accession>W6MG23</accession>